<dbReference type="InterPro" id="IPR024336">
    <property type="entry name" value="tRNA_splic_suSen54_N"/>
</dbReference>
<proteinExistence type="inferred from homology"/>
<dbReference type="InterPro" id="IPR024337">
    <property type="entry name" value="tRNA_splic_suSen54"/>
</dbReference>
<dbReference type="EMBL" id="OU900102">
    <property type="protein sequence ID" value="CAG9865157.1"/>
    <property type="molecule type" value="Genomic_DNA"/>
</dbReference>
<accession>A0A9N9TX32</accession>
<evidence type="ECO:0000313" key="4">
    <source>
        <dbReference type="EMBL" id="CAG9865157.1"/>
    </source>
</evidence>
<dbReference type="GO" id="GO:0000379">
    <property type="term" value="P:tRNA-type intron splice site recognition and cleavage"/>
    <property type="evidence" value="ECO:0007669"/>
    <property type="project" value="TreeGrafter"/>
</dbReference>
<evidence type="ECO:0000259" key="3">
    <source>
        <dbReference type="Pfam" id="PF12928"/>
    </source>
</evidence>
<organism evidence="4 5">
    <name type="scientific">Phyllotreta striolata</name>
    <name type="common">Striped flea beetle</name>
    <name type="synonym">Crioceris striolata</name>
    <dbReference type="NCBI Taxonomy" id="444603"/>
    <lineage>
        <taxon>Eukaryota</taxon>
        <taxon>Metazoa</taxon>
        <taxon>Ecdysozoa</taxon>
        <taxon>Arthropoda</taxon>
        <taxon>Hexapoda</taxon>
        <taxon>Insecta</taxon>
        <taxon>Pterygota</taxon>
        <taxon>Neoptera</taxon>
        <taxon>Endopterygota</taxon>
        <taxon>Coleoptera</taxon>
        <taxon>Polyphaga</taxon>
        <taxon>Cucujiformia</taxon>
        <taxon>Chrysomeloidea</taxon>
        <taxon>Chrysomelidae</taxon>
        <taxon>Galerucinae</taxon>
        <taxon>Alticini</taxon>
        <taxon>Phyllotreta</taxon>
    </lineage>
</organism>
<reference evidence="4" key="1">
    <citation type="submission" date="2022-01" db="EMBL/GenBank/DDBJ databases">
        <authorList>
            <person name="King R."/>
        </authorList>
    </citation>
    <scope>NUCLEOTIDE SEQUENCE</scope>
</reference>
<sequence length="321" mass="37506">MNPNLLKFEKQSYNKINVIKGSKMEEQARNIIQDHKNPLTKLSFIGPKLFMKDSSDEAQEKIAKNLDILKSVLLHQKVEKRNNRAKAEWKPSLNLAVINKVVKGLLKHFGYQDKNGIYIYPEEMLFLVETNRLEVVLNEVPLSIQECYDITLNITGMNLNKYRTYKKLVLQGYRITRYSEISRRKESIQASEKSNKNKKRKFEEIEDETDVNKKLNIPINEKTFDRLAQKKKEINEIYDNIRKTAPKTYVPVINKDASPDFCLFVPQNNSRVKWDFNVYICEKCVFNNLQSEFPSIYAVCNGDNISLFKIGCINLPCNEYT</sequence>
<name>A0A9N9TX32_PHYSR</name>
<evidence type="ECO:0000256" key="2">
    <source>
        <dbReference type="ARBA" id="ARBA00022694"/>
    </source>
</evidence>
<evidence type="ECO:0000313" key="5">
    <source>
        <dbReference type="Proteomes" id="UP001153712"/>
    </source>
</evidence>
<dbReference type="PANTHER" id="PTHR21027">
    <property type="entry name" value="TRNA-SPLICING ENDONUCLEASE SUBUNIT SEN54"/>
    <property type="match status" value="1"/>
</dbReference>
<dbReference type="OrthoDB" id="408683at2759"/>
<protein>
    <recommendedName>
        <fullName evidence="3">tRNA-splicing endonuclease subunit Sen54 N-terminal domain-containing protein</fullName>
    </recommendedName>
</protein>
<feature type="domain" description="tRNA-splicing endonuclease subunit Sen54 N-terminal" evidence="3">
    <location>
        <begin position="72"/>
        <end position="136"/>
    </location>
</feature>
<dbReference type="PANTHER" id="PTHR21027:SF1">
    <property type="entry name" value="TRNA-SPLICING ENDONUCLEASE SUBUNIT SEN54"/>
    <property type="match status" value="1"/>
</dbReference>
<evidence type="ECO:0000256" key="1">
    <source>
        <dbReference type="ARBA" id="ARBA00005736"/>
    </source>
</evidence>
<dbReference type="AlphaFoldDB" id="A0A9N9TX32"/>
<dbReference type="Proteomes" id="UP001153712">
    <property type="component" value="Chromosome 9"/>
</dbReference>
<dbReference type="Pfam" id="PF12928">
    <property type="entry name" value="tRNA_int_end_N2"/>
    <property type="match status" value="1"/>
</dbReference>
<keyword evidence="2" id="KW-0819">tRNA processing</keyword>
<keyword evidence="5" id="KW-1185">Reference proteome</keyword>
<dbReference type="GO" id="GO:0000214">
    <property type="term" value="C:tRNA-intron endonuclease complex"/>
    <property type="evidence" value="ECO:0007669"/>
    <property type="project" value="TreeGrafter"/>
</dbReference>
<comment type="similarity">
    <text evidence="1">Belongs to the SEN54 family.</text>
</comment>
<gene>
    <name evidence="4" type="ORF">PHYEVI_LOCUS11401</name>
</gene>